<dbReference type="SUPFAM" id="SSF50249">
    <property type="entry name" value="Nucleic acid-binding proteins"/>
    <property type="match status" value="1"/>
</dbReference>
<accession>A0A8H1QTB9</accession>
<reference evidence="2 3" key="1">
    <citation type="submission" date="2018-10" db="EMBL/GenBank/DDBJ databases">
        <title>Isolation of pseudouridimycin from Streptomyces albus DSM 40763.</title>
        <authorList>
            <person name="Rosenqvist P."/>
            <person name="Metsae-Ketelae M."/>
            <person name="Virta P."/>
        </authorList>
    </citation>
    <scope>NUCLEOTIDE SEQUENCE [LARGE SCALE GENOMIC DNA]</scope>
    <source>
        <strain evidence="2 3">DSM 40763</strain>
    </source>
</reference>
<dbReference type="GO" id="GO:0003676">
    <property type="term" value="F:nucleic acid binding"/>
    <property type="evidence" value="ECO:0007669"/>
    <property type="project" value="InterPro"/>
</dbReference>
<dbReference type="Gene3D" id="2.40.50.140">
    <property type="entry name" value="Nucleic acid-binding proteins"/>
    <property type="match status" value="1"/>
</dbReference>
<evidence type="ECO:0000313" key="2">
    <source>
        <dbReference type="EMBL" id="TGG88069.1"/>
    </source>
</evidence>
<name>A0A8H1QTB9_9ACTN</name>
<dbReference type="Pfam" id="PF00313">
    <property type="entry name" value="CSD"/>
    <property type="match status" value="1"/>
</dbReference>
<evidence type="ECO:0000313" key="3">
    <source>
        <dbReference type="Proteomes" id="UP000298111"/>
    </source>
</evidence>
<dbReference type="GeneID" id="75182872"/>
<evidence type="ECO:0000259" key="1">
    <source>
        <dbReference type="PROSITE" id="PS51857"/>
    </source>
</evidence>
<feature type="domain" description="CSD" evidence="1">
    <location>
        <begin position="1"/>
        <end position="71"/>
    </location>
</feature>
<dbReference type="EMBL" id="RCIY01000012">
    <property type="protein sequence ID" value="TGG88069.1"/>
    <property type="molecule type" value="Genomic_DNA"/>
</dbReference>
<dbReference type="PROSITE" id="PS51857">
    <property type="entry name" value="CSD_2"/>
    <property type="match status" value="1"/>
</dbReference>
<sequence length="78" mass="8620">MVTAIVREWSEEEGWGVLDCPETPGGCFAHYSDVRMEGFRTLSPGQRVDLTWEAPGFEQDGYRYRAVSVVPQGAPPSG</sequence>
<dbReference type="InterPro" id="IPR002059">
    <property type="entry name" value="CSP_DNA-bd"/>
</dbReference>
<dbReference type="AlphaFoldDB" id="A0A8H1QTB9"/>
<protein>
    <submittedName>
        <fullName evidence="2">Cold shock domain-containing protein</fullName>
    </submittedName>
</protein>
<organism evidence="2 3">
    <name type="scientific">Streptomyces albus</name>
    <dbReference type="NCBI Taxonomy" id="1888"/>
    <lineage>
        <taxon>Bacteria</taxon>
        <taxon>Bacillati</taxon>
        <taxon>Actinomycetota</taxon>
        <taxon>Actinomycetes</taxon>
        <taxon>Kitasatosporales</taxon>
        <taxon>Streptomycetaceae</taxon>
        <taxon>Streptomyces</taxon>
    </lineage>
</organism>
<dbReference type="InterPro" id="IPR012340">
    <property type="entry name" value="NA-bd_OB-fold"/>
</dbReference>
<dbReference type="Proteomes" id="UP000298111">
    <property type="component" value="Unassembled WGS sequence"/>
</dbReference>
<proteinExistence type="predicted"/>
<dbReference type="RefSeq" id="WP_030407935.1">
    <property type="nucleotide sequence ID" value="NZ_CP103060.1"/>
</dbReference>
<comment type="caution">
    <text evidence="2">The sequence shown here is derived from an EMBL/GenBank/DDBJ whole genome shotgun (WGS) entry which is preliminary data.</text>
</comment>
<gene>
    <name evidence="2" type="ORF">D8771_03915</name>
</gene>